<evidence type="ECO:0000313" key="1">
    <source>
        <dbReference type="EMBL" id="NJJ04509.1"/>
    </source>
</evidence>
<evidence type="ECO:0000313" key="2">
    <source>
        <dbReference type="Proteomes" id="UP000591626"/>
    </source>
</evidence>
<dbReference type="SUPFAM" id="SSF52833">
    <property type="entry name" value="Thioredoxin-like"/>
    <property type="match status" value="1"/>
</dbReference>
<sequence length="124" mass="13713">MKTVELMVRSTCGSCERVAAQIAPVVEICDAELVLVDVDLDPDNTAQYGDRVPVVVIDEEEFACWVVDNADLEAELLFPTLGVLSFLCCYVRSRSVDDGRSSALRGWGRASHRPLLVDQLRSVR</sequence>
<reference evidence="1 2" key="1">
    <citation type="submission" date="2020-03" db="EMBL/GenBank/DDBJ databases">
        <title>Draft genome sequences of bacterial isolates from the female urobiome.</title>
        <authorList>
            <person name="Miller-Ensminger T."/>
            <person name="Wolfe A.J."/>
            <person name="Putonti C."/>
        </authorList>
    </citation>
    <scope>NUCLEOTIDE SEQUENCE [LARGE SCALE GENOMIC DNA]</scope>
    <source>
        <strain evidence="1 2">UMB8490</strain>
    </source>
</reference>
<dbReference type="Proteomes" id="UP000591626">
    <property type="component" value="Unassembled WGS sequence"/>
</dbReference>
<gene>
    <name evidence="1" type="ORF">HC138_09140</name>
</gene>
<organism evidence="1 2">
    <name type="scientific">Corynebacterium coyleae</name>
    <dbReference type="NCBI Taxonomy" id="53374"/>
    <lineage>
        <taxon>Bacteria</taxon>
        <taxon>Bacillati</taxon>
        <taxon>Actinomycetota</taxon>
        <taxon>Actinomycetes</taxon>
        <taxon>Mycobacteriales</taxon>
        <taxon>Corynebacteriaceae</taxon>
        <taxon>Corynebacterium</taxon>
    </lineage>
</organism>
<dbReference type="Gene3D" id="3.40.30.10">
    <property type="entry name" value="Glutaredoxin"/>
    <property type="match status" value="1"/>
</dbReference>
<accession>A0AAP6XLR1</accession>
<protein>
    <submittedName>
        <fullName evidence="1">Glutaredoxin family protein</fullName>
    </submittedName>
</protein>
<proteinExistence type="predicted"/>
<comment type="caution">
    <text evidence="1">The sequence shown here is derived from an EMBL/GenBank/DDBJ whole genome shotgun (WGS) entry which is preliminary data.</text>
</comment>
<dbReference type="EMBL" id="JAAUVV010000019">
    <property type="protein sequence ID" value="NJJ04509.1"/>
    <property type="molecule type" value="Genomic_DNA"/>
</dbReference>
<dbReference type="AlphaFoldDB" id="A0AAP6XLR1"/>
<name>A0AAP6XLR1_9CORY</name>
<dbReference type="Pfam" id="PF05768">
    <property type="entry name" value="Glrx-like"/>
    <property type="match status" value="1"/>
</dbReference>
<dbReference type="InterPro" id="IPR008554">
    <property type="entry name" value="Glutaredoxin-like"/>
</dbReference>
<dbReference type="InterPro" id="IPR036249">
    <property type="entry name" value="Thioredoxin-like_sf"/>
</dbReference>